<accession>A0ABW9SAT5</accession>
<comment type="caution">
    <text evidence="1">The sequence shown here is derived from an EMBL/GenBank/DDBJ whole genome shotgun (WGS) entry which is preliminary data.</text>
</comment>
<protein>
    <submittedName>
        <fullName evidence="1">Uncharacterized protein</fullName>
    </submittedName>
</protein>
<name>A0ABW9SAT5_9BACT</name>
<gene>
    <name evidence="1" type="ORF">GMD82_10465</name>
</gene>
<evidence type="ECO:0000313" key="1">
    <source>
        <dbReference type="EMBL" id="MTU39893.1"/>
    </source>
</evidence>
<organism evidence="1 2">
    <name type="scientific">Parabacteroides merdae</name>
    <dbReference type="NCBI Taxonomy" id="46503"/>
    <lineage>
        <taxon>Bacteria</taxon>
        <taxon>Pseudomonadati</taxon>
        <taxon>Bacteroidota</taxon>
        <taxon>Bacteroidia</taxon>
        <taxon>Bacteroidales</taxon>
        <taxon>Tannerellaceae</taxon>
        <taxon>Parabacteroides</taxon>
    </lineage>
</organism>
<sequence length="83" mass="9671">MIYFDKPFECMATLPDGLVTAICNIVNFKKSISLTELAYELMHFGFIVTKDTLQKAISQFPFFQYQYDFDTISKIVTLKKVRD</sequence>
<keyword evidence="2" id="KW-1185">Reference proteome</keyword>
<dbReference type="Proteomes" id="UP000434916">
    <property type="component" value="Unassembled WGS sequence"/>
</dbReference>
<proteinExistence type="predicted"/>
<evidence type="ECO:0000313" key="2">
    <source>
        <dbReference type="Proteomes" id="UP000434916"/>
    </source>
</evidence>
<dbReference type="RefSeq" id="WP_155143976.1">
    <property type="nucleotide sequence ID" value="NZ_JAJCQX010000057.1"/>
</dbReference>
<reference evidence="1 2" key="1">
    <citation type="journal article" date="2019" name="Nat. Med.">
        <title>A library of human gut bacterial isolates paired with longitudinal multiomics data enables mechanistic microbiome research.</title>
        <authorList>
            <person name="Poyet M."/>
            <person name="Groussin M."/>
            <person name="Gibbons S.M."/>
            <person name="Avila-Pacheco J."/>
            <person name="Jiang X."/>
            <person name="Kearney S.M."/>
            <person name="Perrotta A.R."/>
            <person name="Berdy B."/>
            <person name="Zhao S."/>
            <person name="Lieberman T.D."/>
            <person name="Swanson P.K."/>
            <person name="Smith M."/>
            <person name="Roesemann S."/>
            <person name="Alexander J.E."/>
            <person name="Rich S.A."/>
            <person name="Livny J."/>
            <person name="Vlamakis H."/>
            <person name="Clish C."/>
            <person name="Bullock K."/>
            <person name="Deik A."/>
            <person name="Scott J."/>
            <person name="Pierce K.A."/>
            <person name="Xavier R.J."/>
            <person name="Alm E.J."/>
        </authorList>
    </citation>
    <scope>NUCLEOTIDE SEQUENCE [LARGE SCALE GENOMIC DNA]</scope>
    <source>
        <strain evidence="1 2">BIOML-A29</strain>
    </source>
</reference>
<dbReference type="EMBL" id="WNCN01000012">
    <property type="protein sequence ID" value="MTU39893.1"/>
    <property type="molecule type" value="Genomic_DNA"/>
</dbReference>